<organism evidence="3 4">
    <name type="scientific">Amphibalanus amphitrite</name>
    <name type="common">Striped barnacle</name>
    <name type="synonym">Balanus amphitrite</name>
    <dbReference type="NCBI Taxonomy" id="1232801"/>
    <lineage>
        <taxon>Eukaryota</taxon>
        <taxon>Metazoa</taxon>
        <taxon>Ecdysozoa</taxon>
        <taxon>Arthropoda</taxon>
        <taxon>Crustacea</taxon>
        <taxon>Multicrustacea</taxon>
        <taxon>Cirripedia</taxon>
        <taxon>Thoracica</taxon>
        <taxon>Thoracicalcarea</taxon>
        <taxon>Balanomorpha</taxon>
        <taxon>Balanoidea</taxon>
        <taxon>Balanidae</taxon>
        <taxon>Amphibalaninae</taxon>
        <taxon>Amphibalanus</taxon>
    </lineage>
</organism>
<dbReference type="Proteomes" id="UP000440578">
    <property type="component" value="Unassembled WGS sequence"/>
</dbReference>
<gene>
    <name evidence="3" type="ORF">FJT64_015821</name>
</gene>
<name>A0A6A4X1Y1_AMPAM</name>
<dbReference type="OrthoDB" id="5971912at2759"/>
<feature type="coiled-coil region" evidence="1">
    <location>
        <begin position="96"/>
        <end position="123"/>
    </location>
</feature>
<dbReference type="EMBL" id="VIIS01000074">
    <property type="protein sequence ID" value="KAF0313686.1"/>
    <property type="molecule type" value="Genomic_DNA"/>
</dbReference>
<feature type="compositionally biased region" description="Basic residues" evidence="2">
    <location>
        <begin position="309"/>
        <end position="319"/>
    </location>
</feature>
<dbReference type="AlphaFoldDB" id="A0A6A4X1Y1"/>
<keyword evidence="1" id="KW-0175">Coiled coil</keyword>
<sequence>MAAAPGTGTPWGWSPHRAFATASDMFAEVTTNAGGLVLHFRDTEAMAPVAHANSGIHLSWAAGMALSQAVRDTILDTFPIDEAQKRKSGREFRWGAAIARRTLEQEELDLRDLERESDKARARRLRKLQFEWLFSARCGELDALLAVEVERQALADQEIADLERLGAHQQAELAKRREDALFSERLGELDALISELEADMSFVQGQRDALYFSEEAVEIDHDTKRGDFLAESLAYEEAKRFKREVARLRHAQKKRGYYGMNDEGWLVACGKAQPEEDKEVRLSTYNKFDVLEHQPAHDSDEEAEVPKKTKDKRRRKVHRAPKEVDNFDELLAEAATWDAECQKLGAPLKPSRAAYHALAQKRVNSFGIRSEETDDPIFCRARGGETWGSLLGHIYDDLEDWRREADRRNGLTGNIAIWLTGNDVYNRRSGLASFTNEKLEEVGDTAAAVWSKLRGAGPVFVLGPLPRPDGKVAGTLWSHTAAFHPSADRWQLAAPHTPPRGVLQHCDEVGEYDNLVQELRLNDPQGHLQYFRVNKGVFDLLQARIEDQITRSTTTFRQPVSAPQRLSVTLRYLASGAEFSALAPSYRLGESTTRAAA</sequence>
<evidence type="ECO:0000256" key="2">
    <source>
        <dbReference type="SAM" id="MobiDB-lite"/>
    </source>
</evidence>
<evidence type="ECO:0000256" key="1">
    <source>
        <dbReference type="SAM" id="Coils"/>
    </source>
</evidence>
<keyword evidence="4" id="KW-1185">Reference proteome</keyword>
<evidence type="ECO:0000313" key="4">
    <source>
        <dbReference type="Proteomes" id="UP000440578"/>
    </source>
</evidence>
<proteinExistence type="predicted"/>
<comment type="caution">
    <text evidence="3">The sequence shown here is derived from an EMBL/GenBank/DDBJ whole genome shotgun (WGS) entry which is preliminary data.</text>
</comment>
<accession>A0A6A4X1Y1</accession>
<reference evidence="3 4" key="1">
    <citation type="submission" date="2019-07" db="EMBL/GenBank/DDBJ databases">
        <title>Draft genome assembly of a fouling barnacle, Amphibalanus amphitrite (Darwin, 1854): The first reference genome for Thecostraca.</title>
        <authorList>
            <person name="Kim W."/>
        </authorList>
    </citation>
    <scope>NUCLEOTIDE SEQUENCE [LARGE SCALE GENOMIC DNA]</scope>
    <source>
        <strain evidence="3">SNU_AA5</strain>
        <tissue evidence="3">Soma without cirri and trophi</tissue>
    </source>
</reference>
<evidence type="ECO:0000313" key="3">
    <source>
        <dbReference type="EMBL" id="KAF0313686.1"/>
    </source>
</evidence>
<feature type="region of interest" description="Disordered" evidence="2">
    <location>
        <begin position="292"/>
        <end position="320"/>
    </location>
</feature>
<feature type="compositionally biased region" description="Basic and acidic residues" evidence="2">
    <location>
        <begin position="292"/>
        <end position="308"/>
    </location>
</feature>
<protein>
    <submittedName>
        <fullName evidence="3">Uncharacterized protein</fullName>
    </submittedName>
</protein>